<evidence type="ECO:0000256" key="12">
    <source>
        <dbReference type="ARBA" id="ARBA00023136"/>
    </source>
</evidence>
<keyword evidence="10 13" id="KW-0408">Iron</keyword>
<comment type="similarity">
    <text evidence="4 14">Belongs to the cytochrome P450 family.</text>
</comment>
<name>A0A1I8PTZ9_STOCA</name>
<evidence type="ECO:0008006" key="18">
    <source>
        <dbReference type="Google" id="ProtNLM"/>
    </source>
</evidence>
<dbReference type="CDD" id="cd11056">
    <property type="entry name" value="CYP6-like"/>
    <property type="match status" value="1"/>
</dbReference>
<evidence type="ECO:0000256" key="3">
    <source>
        <dbReference type="ARBA" id="ARBA00004406"/>
    </source>
</evidence>
<evidence type="ECO:0000256" key="5">
    <source>
        <dbReference type="ARBA" id="ARBA00022617"/>
    </source>
</evidence>
<dbReference type="PRINTS" id="PR00385">
    <property type="entry name" value="P450"/>
</dbReference>
<evidence type="ECO:0000256" key="8">
    <source>
        <dbReference type="ARBA" id="ARBA00022848"/>
    </source>
</evidence>
<comment type="cofactor">
    <cofactor evidence="1 13">
        <name>heme</name>
        <dbReference type="ChEBI" id="CHEBI:30413"/>
    </cofactor>
</comment>
<evidence type="ECO:0000256" key="7">
    <source>
        <dbReference type="ARBA" id="ARBA00022824"/>
    </source>
</evidence>
<dbReference type="InterPro" id="IPR017972">
    <property type="entry name" value="Cyt_P450_CS"/>
</dbReference>
<dbReference type="KEGG" id="scac:106083663"/>
<dbReference type="SUPFAM" id="SSF48264">
    <property type="entry name" value="Cytochrome P450"/>
    <property type="match status" value="1"/>
</dbReference>
<dbReference type="PANTHER" id="PTHR24292">
    <property type="entry name" value="CYTOCHROME P450"/>
    <property type="match status" value="1"/>
</dbReference>
<dbReference type="VEuPathDB" id="VectorBase:SCAU011105"/>
<organism evidence="16 17">
    <name type="scientific">Stomoxys calcitrans</name>
    <name type="common">Stable fly</name>
    <name type="synonym">Conops calcitrans</name>
    <dbReference type="NCBI Taxonomy" id="35570"/>
    <lineage>
        <taxon>Eukaryota</taxon>
        <taxon>Metazoa</taxon>
        <taxon>Ecdysozoa</taxon>
        <taxon>Arthropoda</taxon>
        <taxon>Hexapoda</taxon>
        <taxon>Insecta</taxon>
        <taxon>Pterygota</taxon>
        <taxon>Neoptera</taxon>
        <taxon>Endopterygota</taxon>
        <taxon>Diptera</taxon>
        <taxon>Brachycera</taxon>
        <taxon>Muscomorpha</taxon>
        <taxon>Muscoidea</taxon>
        <taxon>Muscidae</taxon>
        <taxon>Stomoxys</taxon>
    </lineage>
</organism>
<dbReference type="STRING" id="35570.A0A1I8PTZ9"/>
<evidence type="ECO:0000313" key="17">
    <source>
        <dbReference type="Proteomes" id="UP000095300"/>
    </source>
</evidence>
<reference evidence="16" key="1">
    <citation type="submission" date="2020-05" db="UniProtKB">
        <authorList>
            <consortium name="EnsemblMetazoa"/>
        </authorList>
    </citation>
    <scope>IDENTIFICATION</scope>
    <source>
        <strain evidence="16">USDA</strain>
    </source>
</reference>
<keyword evidence="12 15" id="KW-0472">Membrane</keyword>
<evidence type="ECO:0000256" key="11">
    <source>
        <dbReference type="ARBA" id="ARBA00023033"/>
    </source>
</evidence>
<evidence type="ECO:0000256" key="6">
    <source>
        <dbReference type="ARBA" id="ARBA00022723"/>
    </source>
</evidence>
<evidence type="ECO:0000256" key="9">
    <source>
        <dbReference type="ARBA" id="ARBA00023002"/>
    </source>
</evidence>
<keyword evidence="17" id="KW-1185">Reference proteome</keyword>
<keyword evidence="11 14" id="KW-0503">Monooxygenase</keyword>
<dbReference type="EnsemblMetazoa" id="SCAU011105-RA">
    <property type="protein sequence ID" value="SCAU011105-PA"/>
    <property type="gene ID" value="SCAU011105"/>
</dbReference>
<evidence type="ECO:0000256" key="13">
    <source>
        <dbReference type="PIRSR" id="PIRSR602401-1"/>
    </source>
</evidence>
<keyword evidence="8" id="KW-0492">Microsome</keyword>
<keyword evidence="15" id="KW-1133">Transmembrane helix</keyword>
<keyword evidence="6 13" id="KW-0479">Metal-binding</keyword>
<dbReference type="GO" id="GO:0004497">
    <property type="term" value="F:monooxygenase activity"/>
    <property type="evidence" value="ECO:0007669"/>
    <property type="project" value="UniProtKB-KW"/>
</dbReference>
<dbReference type="PROSITE" id="PS00086">
    <property type="entry name" value="CYTOCHROME_P450"/>
    <property type="match status" value="1"/>
</dbReference>
<evidence type="ECO:0000313" key="16">
    <source>
        <dbReference type="EnsemblMetazoa" id="SCAU011105-PA"/>
    </source>
</evidence>
<protein>
    <recommendedName>
        <fullName evidence="18">Cytochrome P450</fullName>
    </recommendedName>
</protein>
<dbReference type="OrthoDB" id="2789670at2759"/>
<evidence type="ECO:0000256" key="4">
    <source>
        <dbReference type="ARBA" id="ARBA00010617"/>
    </source>
</evidence>
<evidence type="ECO:0000256" key="14">
    <source>
        <dbReference type="RuleBase" id="RU000461"/>
    </source>
</evidence>
<feature type="binding site" description="axial binding residue" evidence="13">
    <location>
        <position position="452"/>
    </location>
    <ligand>
        <name>heme</name>
        <dbReference type="ChEBI" id="CHEBI:30413"/>
    </ligand>
    <ligandPart>
        <name>Fe</name>
        <dbReference type="ChEBI" id="CHEBI:18248"/>
    </ligandPart>
</feature>
<comment type="subcellular location">
    <subcellularLocation>
        <location evidence="3">Endoplasmic reticulum membrane</location>
        <topology evidence="3">Peripheral membrane protein</topology>
    </subcellularLocation>
    <subcellularLocation>
        <location evidence="2">Microsome membrane</location>
        <topology evidence="2">Peripheral membrane protein</topology>
    </subcellularLocation>
</comment>
<feature type="transmembrane region" description="Helical" evidence="15">
    <location>
        <begin position="6"/>
        <end position="27"/>
    </location>
</feature>
<dbReference type="InterPro" id="IPR001128">
    <property type="entry name" value="Cyt_P450"/>
</dbReference>
<dbReference type="FunFam" id="1.10.630.10:FF:000042">
    <property type="entry name" value="Cytochrome P450"/>
    <property type="match status" value="1"/>
</dbReference>
<keyword evidence="15" id="KW-0812">Transmembrane</keyword>
<accession>A0A1I8PTZ9</accession>
<dbReference type="InterPro" id="IPR050476">
    <property type="entry name" value="Insect_CytP450_Detox"/>
</dbReference>
<dbReference type="PRINTS" id="PR00463">
    <property type="entry name" value="EP450I"/>
</dbReference>
<dbReference type="Proteomes" id="UP000095300">
    <property type="component" value="Unassembled WGS sequence"/>
</dbReference>
<dbReference type="InterPro" id="IPR002401">
    <property type="entry name" value="Cyt_P450_E_grp-I"/>
</dbReference>
<sequence length="509" mass="58346">MISLFVVLVLVVPVLLVLYLISFFTYWKRRGICQETPLPLVGNFSGIGRSKHFRDINHRLYNYFKSQGVAIGGVYIFMKRAAMILDLDLIKQILVKDFANFPDRGMFNNPEADPLSAHLVTLEGEEWRSMRHKLTPAFTSAKMKYMFPTVVQVGQRFAEVMAANLGESGVVELKDLCARFTTDVIGNGVFGIESNCLQNPQEVFRKMGKSVFTDKRHNAAVEQFIVTNPRIARKLNFKLFKDDLTKYFLDMVRQTMDYRLKNNIKRKDFMDLLMELKAENEELAKAGKGIDLSHGLTLEQITAQVFSFLIAGFETSSSTMSFCLYELARHPDIQDKLREEILQTLRDNEEEGMTYESIHNMAYLEQVISETLRLYATLSYFARVSLNEYPIPNSSHVIERDTMVIIPIDAIHRDPEYFPNPNDFNPDNFEPSACSKRHPCAFLPFGDGPRNCIGLRFGKMQTKIGLVSLLRRFRFECCPLTETPIQVDNSSFFLSSKNGIFLKVIDLKN</sequence>
<proteinExistence type="inferred from homology"/>
<dbReference type="PANTHER" id="PTHR24292:SF100">
    <property type="entry name" value="CYTOCHROME P450 6A16, ISOFORM B-RELATED"/>
    <property type="match status" value="1"/>
</dbReference>
<dbReference type="GO" id="GO:0016705">
    <property type="term" value="F:oxidoreductase activity, acting on paired donors, with incorporation or reduction of molecular oxygen"/>
    <property type="evidence" value="ECO:0007669"/>
    <property type="project" value="InterPro"/>
</dbReference>
<keyword evidence="5 13" id="KW-0349">Heme</keyword>
<keyword evidence="7" id="KW-0256">Endoplasmic reticulum</keyword>
<gene>
    <name evidence="16" type="primary">106083663</name>
</gene>
<dbReference type="Pfam" id="PF00067">
    <property type="entry name" value="p450"/>
    <property type="match status" value="1"/>
</dbReference>
<dbReference type="Gene3D" id="1.10.630.10">
    <property type="entry name" value="Cytochrome P450"/>
    <property type="match status" value="1"/>
</dbReference>
<evidence type="ECO:0000256" key="2">
    <source>
        <dbReference type="ARBA" id="ARBA00004174"/>
    </source>
</evidence>
<dbReference type="GO" id="GO:0005506">
    <property type="term" value="F:iron ion binding"/>
    <property type="evidence" value="ECO:0007669"/>
    <property type="project" value="InterPro"/>
</dbReference>
<evidence type="ECO:0000256" key="1">
    <source>
        <dbReference type="ARBA" id="ARBA00001971"/>
    </source>
</evidence>
<keyword evidence="9 14" id="KW-0560">Oxidoreductase</keyword>
<dbReference type="InterPro" id="IPR036396">
    <property type="entry name" value="Cyt_P450_sf"/>
</dbReference>
<evidence type="ECO:0000256" key="10">
    <source>
        <dbReference type="ARBA" id="ARBA00023004"/>
    </source>
</evidence>
<dbReference type="GO" id="GO:0020037">
    <property type="term" value="F:heme binding"/>
    <property type="evidence" value="ECO:0007669"/>
    <property type="project" value="InterPro"/>
</dbReference>
<evidence type="ECO:0000256" key="15">
    <source>
        <dbReference type="SAM" id="Phobius"/>
    </source>
</evidence>
<dbReference type="GO" id="GO:0005789">
    <property type="term" value="C:endoplasmic reticulum membrane"/>
    <property type="evidence" value="ECO:0007669"/>
    <property type="project" value="UniProtKB-SubCell"/>
</dbReference>
<dbReference type="AlphaFoldDB" id="A0A1I8PTZ9"/>